<gene>
    <name evidence="1" type="ORF">DPMN_141867</name>
</gene>
<dbReference type="Proteomes" id="UP000828390">
    <property type="component" value="Unassembled WGS sequence"/>
</dbReference>
<evidence type="ECO:0000313" key="2">
    <source>
        <dbReference type="Proteomes" id="UP000828390"/>
    </source>
</evidence>
<organism evidence="1 2">
    <name type="scientific">Dreissena polymorpha</name>
    <name type="common">Zebra mussel</name>
    <name type="synonym">Mytilus polymorpha</name>
    <dbReference type="NCBI Taxonomy" id="45954"/>
    <lineage>
        <taxon>Eukaryota</taxon>
        <taxon>Metazoa</taxon>
        <taxon>Spiralia</taxon>
        <taxon>Lophotrochozoa</taxon>
        <taxon>Mollusca</taxon>
        <taxon>Bivalvia</taxon>
        <taxon>Autobranchia</taxon>
        <taxon>Heteroconchia</taxon>
        <taxon>Euheterodonta</taxon>
        <taxon>Imparidentia</taxon>
        <taxon>Neoheterodontei</taxon>
        <taxon>Myida</taxon>
        <taxon>Dreissenoidea</taxon>
        <taxon>Dreissenidae</taxon>
        <taxon>Dreissena</taxon>
    </lineage>
</organism>
<evidence type="ECO:0000313" key="1">
    <source>
        <dbReference type="EMBL" id="KAH3813411.1"/>
    </source>
</evidence>
<name>A0A9D4JI39_DREPO</name>
<reference evidence="1" key="2">
    <citation type="submission" date="2020-11" db="EMBL/GenBank/DDBJ databases">
        <authorList>
            <person name="McCartney M.A."/>
            <person name="Auch B."/>
            <person name="Kono T."/>
            <person name="Mallez S."/>
            <person name="Becker A."/>
            <person name="Gohl D.M."/>
            <person name="Silverstein K.A.T."/>
            <person name="Koren S."/>
            <person name="Bechman K.B."/>
            <person name="Herman A."/>
            <person name="Abrahante J.E."/>
            <person name="Garbe J."/>
        </authorList>
    </citation>
    <scope>NUCLEOTIDE SEQUENCE</scope>
    <source>
        <strain evidence="1">Duluth1</strain>
        <tissue evidence="1">Whole animal</tissue>
    </source>
</reference>
<reference evidence="1" key="1">
    <citation type="journal article" date="2019" name="bioRxiv">
        <title>The Genome of the Zebra Mussel, Dreissena polymorpha: A Resource for Invasive Species Research.</title>
        <authorList>
            <person name="McCartney M.A."/>
            <person name="Auch B."/>
            <person name="Kono T."/>
            <person name="Mallez S."/>
            <person name="Zhang Y."/>
            <person name="Obille A."/>
            <person name="Becker A."/>
            <person name="Abrahante J.E."/>
            <person name="Garbe J."/>
            <person name="Badalamenti J.P."/>
            <person name="Herman A."/>
            <person name="Mangelson H."/>
            <person name="Liachko I."/>
            <person name="Sullivan S."/>
            <person name="Sone E.D."/>
            <person name="Koren S."/>
            <person name="Silverstein K.A.T."/>
            <person name="Beckman K.B."/>
            <person name="Gohl D.M."/>
        </authorList>
    </citation>
    <scope>NUCLEOTIDE SEQUENCE</scope>
    <source>
        <strain evidence="1">Duluth1</strain>
        <tissue evidence="1">Whole animal</tissue>
    </source>
</reference>
<proteinExistence type="predicted"/>
<protein>
    <submittedName>
        <fullName evidence="1">Uncharacterized protein</fullName>
    </submittedName>
</protein>
<dbReference type="AlphaFoldDB" id="A0A9D4JI39"/>
<accession>A0A9D4JI39</accession>
<comment type="caution">
    <text evidence="1">The sequence shown here is derived from an EMBL/GenBank/DDBJ whole genome shotgun (WGS) entry which is preliminary data.</text>
</comment>
<sequence length="62" mass="7417">MQETLQDHNTFISIGSRPISNLIFDDDIDLMGGIISERQDLTESYTNVREHRRWRSARRRIR</sequence>
<keyword evidence="2" id="KW-1185">Reference proteome</keyword>
<dbReference type="EMBL" id="JAIWYP010000006">
    <property type="protein sequence ID" value="KAH3813411.1"/>
    <property type="molecule type" value="Genomic_DNA"/>
</dbReference>